<keyword evidence="1" id="KW-0732">Signal</keyword>
<dbReference type="PANTHER" id="PTHR23150:SF19">
    <property type="entry name" value="FORMYLGLYCINE-GENERATING ENZYME"/>
    <property type="match status" value="1"/>
</dbReference>
<dbReference type="AlphaFoldDB" id="A0A238J4M5"/>
<dbReference type="EMBL" id="FXXQ01000014">
    <property type="protein sequence ID" value="SMX25303.1"/>
    <property type="molecule type" value="Genomic_DNA"/>
</dbReference>
<dbReference type="Pfam" id="PF03781">
    <property type="entry name" value="FGE-sulfatase"/>
    <property type="match status" value="1"/>
</dbReference>
<dbReference type="OrthoDB" id="9768004at2"/>
<evidence type="ECO:0000313" key="4">
    <source>
        <dbReference type="Proteomes" id="UP000201838"/>
    </source>
</evidence>
<keyword evidence="4" id="KW-1185">Reference proteome</keyword>
<dbReference type="InterPro" id="IPR051043">
    <property type="entry name" value="Sulfatase_Mod_Factor_Kinase"/>
</dbReference>
<dbReference type="Gene3D" id="3.90.1580.10">
    <property type="entry name" value="paralog of FGE (formylglycine-generating enzyme)"/>
    <property type="match status" value="1"/>
</dbReference>
<dbReference type="InterPro" id="IPR042095">
    <property type="entry name" value="SUMF_sf"/>
</dbReference>
<reference evidence="3 4" key="1">
    <citation type="submission" date="2017-05" db="EMBL/GenBank/DDBJ databases">
        <authorList>
            <person name="Song R."/>
            <person name="Chenine A.L."/>
            <person name="Ruprecht R.M."/>
        </authorList>
    </citation>
    <scope>NUCLEOTIDE SEQUENCE [LARGE SCALE GENOMIC DNA]</scope>
    <source>
        <strain evidence="3 4">CECT 8489</strain>
    </source>
</reference>
<sequence>MRARSVSAILAAILMAASVGAVWNNDGPKQDITLLPEFSESAWQGPKGPIYVARYEVTIREWNRCVEDGACVVPIKARPGFDPANTPATGLNWLDAQAYVSWINETSGHPMRLPTMAEWSGLAASILPEEPDPIFTDPALSWASAYSTDLDYPRALKPSGSFTVSPEGIADLDGPVWEWTADCYDADVPSTRCAAFFAGGLHVSVLSALTRDPARGGCAVGAPPAHLGLRLVSDRKPPRPLTR</sequence>
<dbReference type="InterPro" id="IPR016187">
    <property type="entry name" value="CTDL_fold"/>
</dbReference>
<dbReference type="Proteomes" id="UP000201838">
    <property type="component" value="Unassembled WGS sequence"/>
</dbReference>
<dbReference type="SUPFAM" id="SSF56436">
    <property type="entry name" value="C-type lectin-like"/>
    <property type="match status" value="1"/>
</dbReference>
<feature type="chain" id="PRO_5012014447" evidence="1">
    <location>
        <begin position="22"/>
        <end position="243"/>
    </location>
</feature>
<dbReference type="PANTHER" id="PTHR23150">
    <property type="entry name" value="SULFATASE MODIFYING FACTOR 1, 2"/>
    <property type="match status" value="1"/>
</dbReference>
<dbReference type="GO" id="GO:0120147">
    <property type="term" value="F:formylglycine-generating oxidase activity"/>
    <property type="evidence" value="ECO:0007669"/>
    <property type="project" value="TreeGrafter"/>
</dbReference>
<feature type="domain" description="Sulfatase-modifying factor enzyme-like" evidence="2">
    <location>
        <begin position="51"/>
        <end position="232"/>
    </location>
</feature>
<proteinExistence type="predicted"/>
<name>A0A238J4M5_9RHOB</name>
<gene>
    <name evidence="3" type="ORF">BOA8489_03442</name>
</gene>
<protein>
    <submittedName>
        <fullName evidence="3">Formylglycine-generating sulfatase enzyme</fullName>
    </submittedName>
</protein>
<organism evidence="3 4">
    <name type="scientific">Boseongicola aestuarii</name>
    <dbReference type="NCBI Taxonomy" id="1470561"/>
    <lineage>
        <taxon>Bacteria</taxon>
        <taxon>Pseudomonadati</taxon>
        <taxon>Pseudomonadota</taxon>
        <taxon>Alphaproteobacteria</taxon>
        <taxon>Rhodobacterales</taxon>
        <taxon>Paracoccaceae</taxon>
        <taxon>Boseongicola</taxon>
    </lineage>
</organism>
<evidence type="ECO:0000256" key="1">
    <source>
        <dbReference type="SAM" id="SignalP"/>
    </source>
</evidence>
<dbReference type="InterPro" id="IPR005532">
    <property type="entry name" value="SUMF_dom"/>
</dbReference>
<accession>A0A238J4M5</accession>
<feature type="signal peptide" evidence="1">
    <location>
        <begin position="1"/>
        <end position="21"/>
    </location>
</feature>
<dbReference type="RefSeq" id="WP_093975498.1">
    <property type="nucleotide sequence ID" value="NZ_FXXQ01000014.1"/>
</dbReference>
<evidence type="ECO:0000259" key="2">
    <source>
        <dbReference type="Pfam" id="PF03781"/>
    </source>
</evidence>
<evidence type="ECO:0000313" key="3">
    <source>
        <dbReference type="EMBL" id="SMX25303.1"/>
    </source>
</evidence>